<evidence type="ECO:0000313" key="3">
    <source>
        <dbReference type="EMBL" id="MBB6480503.1"/>
    </source>
</evidence>
<protein>
    <submittedName>
        <fullName evidence="3">Putative sterol carrier protein</fullName>
    </submittedName>
</protein>
<keyword evidence="1" id="KW-0472">Membrane</keyword>
<feature type="transmembrane region" description="Helical" evidence="1">
    <location>
        <begin position="161"/>
        <end position="178"/>
    </location>
</feature>
<gene>
    <name evidence="3" type="ORF">HNR50_002166</name>
</gene>
<evidence type="ECO:0000259" key="2">
    <source>
        <dbReference type="Pfam" id="PF02036"/>
    </source>
</evidence>
<organism evidence="3 4">
    <name type="scientific">Spirochaeta isovalerica</name>
    <dbReference type="NCBI Taxonomy" id="150"/>
    <lineage>
        <taxon>Bacteria</taxon>
        <taxon>Pseudomonadati</taxon>
        <taxon>Spirochaetota</taxon>
        <taxon>Spirochaetia</taxon>
        <taxon>Spirochaetales</taxon>
        <taxon>Spirochaetaceae</taxon>
        <taxon>Spirochaeta</taxon>
    </lineage>
</organism>
<dbReference type="SUPFAM" id="SSF55718">
    <property type="entry name" value="SCP-like"/>
    <property type="match status" value="1"/>
</dbReference>
<feature type="transmembrane region" description="Helical" evidence="1">
    <location>
        <begin position="259"/>
        <end position="276"/>
    </location>
</feature>
<dbReference type="InterPro" id="IPR003033">
    <property type="entry name" value="SCP2_sterol-bd_dom"/>
</dbReference>
<feature type="domain" description="SCP2" evidence="2">
    <location>
        <begin position="39"/>
        <end position="108"/>
    </location>
</feature>
<evidence type="ECO:0000313" key="4">
    <source>
        <dbReference type="Proteomes" id="UP000587760"/>
    </source>
</evidence>
<evidence type="ECO:0000256" key="1">
    <source>
        <dbReference type="SAM" id="Phobius"/>
    </source>
</evidence>
<sequence>MVFDQTGKYQDLLEVISETYRQSPFDPEYDPILNIQSSSGESYYLSFTAGQCSVNWGKHPRATVTYKGPIDTFIDILRKKTDPLKSILDCLIDVEGDIAFFLHLRNSFSLVDTNRKEKRFDKTSPVFRGPLGLSGRSVFSTMMFSGFLLQVMQLMHLGRNFIILPASLFTLLLGYLFFTDKVHFRELLLFLIYPAFTIALYYNYLGVSGNIFFLYNIYMIIIFTGSFFFERTIVGRYNSININNREYTDCIINNHQSNITILWILLFCAGVAISMVPWSRDIYQILAGNLYLLLFVLTGVYSFLELGSC</sequence>
<dbReference type="InterPro" id="IPR036527">
    <property type="entry name" value="SCP2_sterol-bd_dom_sf"/>
</dbReference>
<reference evidence="3 4" key="1">
    <citation type="submission" date="2020-08" db="EMBL/GenBank/DDBJ databases">
        <title>Genomic Encyclopedia of Type Strains, Phase IV (KMG-IV): sequencing the most valuable type-strain genomes for metagenomic binning, comparative biology and taxonomic classification.</title>
        <authorList>
            <person name="Goeker M."/>
        </authorList>
    </citation>
    <scope>NUCLEOTIDE SEQUENCE [LARGE SCALE GENOMIC DNA]</scope>
    <source>
        <strain evidence="3 4">DSM 2461</strain>
    </source>
</reference>
<accession>A0A841R9C6</accession>
<name>A0A841R9C6_9SPIO</name>
<dbReference type="AlphaFoldDB" id="A0A841R9C6"/>
<keyword evidence="4" id="KW-1185">Reference proteome</keyword>
<proteinExistence type="predicted"/>
<dbReference type="EMBL" id="JACHGJ010000003">
    <property type="protein sequence ID" value="MBB6480503.1"/>
    <property type="molecule type" value="Genomic_DNA"/>
</dbReference>
<dbReference type="Proteomes" id="UP000587760">
    <property type="component" value="Unassembled WGS sequence"/>
</dbReference>
<feature type="transmembrane region" description="Helical" evidence="1">
    <location>
        <begin position="282"/>
        <end position="304"/>
    </location>
</feature>
<keyword evidence="1" id="KW-1133">Transmembrane helix</keyword>
<dbReference type="Pfam" id="PF02036">
    <property type="entry name" value="SCP2"/>
    <property type="match status" value="1"/>
</dbReference>
<keyword evidence="1" id="KW-0812">Transmembrane</keyword>
<dbReference type="RefSeq" id="WP_184746762.1">
    <property type="nucleotide sequence ID" value="NZ_JACHGJ010000003.1"/>
</dbReference>
<feature type="transmembrane region" description="Helical" evidence="1">
    <location>
        <begin position="211"/>
        <end position="229"/>
    </location>
</feature>
<feature type="transmembrane region" description="Helical" evidence="1">
    <location>
        <begin position="137"/>
        <end position="155"/>
    </location>
</feature>
<dbReference type="Gene3D" id="3.30.1050.10">
    <property type="entry name" value="SCP2 sterol-binding domain"/>
    <property type="match status" value="1"/>
</dbReference>
<comment type="caution">
    <text evidence="3">The sequence shown here is derived from an EMBL/GenBank/DDBJ whole genome shotgun (WGS) entry which is preliminary data.</text>
</comment>
<feature type="transmembrane region" description="Helical" evidence="1">
    <location>
        <begin position="187"/>
        <end position="205"/>
    </location>
</feature>